<keyword evidence="7" id="KW-0239">DNA-directed DNA polymerase</keyword>
<dbReference type="InterPro" id="IPR004365">
    <property type="entry name" value="NA-bd_OB_tRNA"/>
</dbReference>
<dbReference type="Gene3D" id="1.10.150.870">
    <property type="match status" value="1"/>
</dbReference>
<keyword evidence="5 11" id="KW-0548">Nucleotidyltransferase</keyword>
<dbReference type="NCBIfam" id="TIGR00594">
    <property type="entry name" value="polc"/>
    <property type="match status" value="1"/>
</dbReference>
<dbReference type="SUPFAM" id="SSF89550">
    <property type="entry name" value="PHP domain-like"/>
    <property type="match status" value="1"/>
</dbReference>
<gene>
    <name evidence="11" type="ORF">HNR65_003411</name>
</gene>
<evidence type="ECO:0000256" key="9">
    <source>
        <dbReference type="SAM" id="MobiDB-lite"/>
    </source>
</evidence>
<dbReference type="GO" id="GO:0006260">
    <property type="term" value="P:DNA replication"/>
    <property type="evidence" value="ECO:0007669"/>
    <property type="project" value="UniProtKB-KW"/>
</dbReference>
<dbReference type="CDD" id="cd04485">
    <property type="entry name" value="DnaE_OBF"/>
    <property type="match status" value="1"/>
</dbReference>
<keyword evidence="4 11" id="KW-0808">Transferase</keyword>
<dbReference type="InterPro" id="IPR011708">
    <property type="entry name" value="DNA_pol3_alpha_NTPase_dom"/>
</dbReference>
<keyword evidence="6" id="KW-0235">DNA replication</keyword>
<dbReference type="Gene3D" id="3.20.20.140">
    <property type="entry name" value="Metal-dependent hydrolases"/>
    <property type="match status" value="1"/>
</dbReference>
<dbReference type="EMBL" id="JACDUS010000015">
    <property type="protein sequence ID" value="MBA2883054.1"/>
    <property type="molecule type" value="Genomic_DNA"/>
</dbReference>
<dbReference type="SUPFAM" id="SSF160975">
    <property type="entry name" value="AF1531-like"/>
    <property type="match status" value="1"/>
</dbReference>
<dbReference type="GO" id="GO:0008408">
    <property type="term" value="F:3'-5' exonuclease activity"/>
    <property type="evidence" value="ECO:0007669"/>
    <property type="project" value="InterPro"/>
</dbReference>
<feature type="domain" description="Polymerase/histidinol phosphatase N-terminal" evidence="10">
    <location>
        <begin position="9"/>
        <end position="76"/>
    </location>
</feature>
<comment type="catalytic activity">
    <reaction evidence="8">
        <text>DNA(n) + a 2'-deoxyribonucleoside 5'-triphosphate = DNA(n+1) + diphosphate</text>
        <dbReference type="Rhea" id="RHEA:22508"/>
        <dbReference type="Rhea" id="RHEA-COMP:17339"/>
        <dbReference type="Rhea" id="RHEA-COMP:17340"/>
        <dbReference type="ChEBI" id="CHEBI:33019"/>
        <dbReference type="ChEBI" id="CHEBI:61560"/>
        <dbReference type="ChEBI" id="CHEBI:173112"/>
        <dbReference type="EC" id="2.7.7.7"/>
    </reaction>
</comment>
<dbReference type="InterPro" id="IPR004013">
    <property type="entry name" value="PHP_dom"/>
</dbReference>
<keyword evidence="12" id="KW-1185">Reference proteome</keyword>
<evidence type="ECO:0000256" key="7">
    <source>
        <dbReference type="ARBA" id="ARBA00022932"/>
    </source>
</evidence>
<evidence type="ECO:0000313" key="11">
    <source>
        <dbReference type="EMBL" id="MBA2883054.1"/>
    </source>
</evidence>
<dbReference type="Pfam" id="PF07733">
    <property type="entry name" value="DNA_pol3_alpha"/>
    <property type="match status" value="1"/>
</dbReference>
<dbReference type="NCBIfam" id="NF005298">
    <property type="entry name" value="PRK06826.1"/>
    <property type="match status" value="1"/>
</dbReference>
<dbReference type="SMART" id="SM00481">
    <property type="entry name" value="POLIIIAc"/>
    <property type="match status" value="1"/>
</dbReference>
<dbReference type="InterPro" id="IPR003141">
    <property type="entry name" value="Pol/His_phosphatase_N"/>
</dbReference>
<comment type="subcellular location">
    <subcellularLocation>
        <location evidence="1">Cytoplasm</location>
    </subcellularLocation>
</comment>
<dbReference type="CDD" id="cd12113">
    <property type="entry name" value="PHP_PolIIIA_DnaE3"/>
    <property type="match status" value="1"/>
</dbReference>
<name>A0A7W0HM53_9BACT</name>
<protein>
    <recommendedName>
        <fullName evidence="3">DNA polymerase III subunit alpha</fullName>
        <ecNumber evidence="2">2.7.7.7</ecNumber>
    </recommendedName>
</protein>
<evidence type="ECO:0000313" key="12">
    <source>
        <dbReference type="Proteomes" id="UP000525298"/>
    </source>
</evidence>
<dbReference type="InterPro" id="IPR041931">
    <property type="entry name" value="DNA_pol3_alpha_thumb_dom"/>
</dbReference>
<dbReference type="Proteomes" id="UP000525298">
    <property type="component" value="Unassembled WGS sequence"/>
</dbReference>
<dbReference type="RefSeq" id="WP_181552671.1">
    <property type="nucleotide sequence ID" value="NZ_JACDUS010000015.1"/>
</dbReference>
<dbReference type="EC" id="2.7.7.7" evidence="2"/>
<dbReference type="InterPro" id="IPR040982">
    <property type="entry name" value="DNA_pol3_finger"/>
</dbReference>
<dbReference type="Gene3D" id="1.10.10.1600">
    <property type="entry name" value="Bacterial DNA polymerase III alpha subunit, thumb domain"/>
    <property type="match status" value="1"/>
</dbReference>
<evidence type="ECO:0000259" key="10">
    <source>
        <dbReference type="SMART" id="SM00481"/>
    </source>
</evidence>
<feature type="compositionally biased region" description="Low complexity" evidence="9">
    <location>
        <begin position="1163"/>
        <end position="1184"/>
    </location>
</feature>
<dbReference type="PANTHER" id="PTHR32294">
    <property type="entry name" value="DNA POLYMERASE III SUBUNIT ALPHA"/>
    <property type="match status" value="1"/>
</dbReference>
<dbReference type="AlphaFoldDB" id="A0A7W0HM53"/>
<dbReference type="NCBIfam" id="NF004226">
    <property type="entry name" value="PRK05673.1"/>
    <property type="match status" value="1"/>
</dbReference>
<accession>A0A7W0HM53</accession>
<proteinExistence type="predicted"/>
<comment type="caution">
    <text evidence="11">The sequence shown here is derived from an EMBL/GenBank/DDBJ whole genome shotgun (WGS) entry which is preliminary data.</text>
</comment>
<dbReference type="PANTHER" id="PTHR32294:SF0">
    <property type="entry name" value="DNA POLYMERASE III SUBUNIT ALPHA"/>
    <property type="match status" value="1"/>
</dbReference>
<organism evidence="11 12">
    <name type="scientific">Desulfosalsimonas propionicica</name>
    <dbReference type="NCBI Taxonomy" id="332175"/>
    <lineage>
        <taxon>Bacteria</taxon>
        <taxon>Pseudomonadati</taxon>
        <taxon>Thermodesulfobacteriota</taxon>
        <taxon>Desulfobacteria</taxon>
        <taxon>Desulfobacterales</taxon>
        <taxon>Desulfosalsimonadaceae</taxon>
        <taxon>Desulfosalsimonas</taxon>
    </lineage>
</organism>
<evidence type="ECO:0000256" key="2">
    <source>
        <dbReference type="ARBA" id="ARBA00012417"/>
    </source>
</evidence>
<dbReference type="GO" id="GO:0003676">
    <property type="term" value="F:nucleic acid binding"/>
    <property type="evidence" value="ECO:0007669"/>
    <property type="project" value="InterPro"/>
</dbReference>
<evidence type="ECO:0000256" key="4">
    <source>
        <dbReference type="ARBA" id="ARBA00022679"/>
    </source>
</evidence>
<sequence>MSINPSGFVHLHVHTEYSLLDGAIRIRDLLARAKEYDMPAVAITDHGTMFGVVDFYQQACNAGIKPVIGCECYVAPRTLQDRTQADHRDMSHLVLLARNQTGYKNLCKLATMASVEGFYHKPRIDKQVLRQHAEGLIGLSACIKGEIPMRILEGRVDLAEEAARFYSEVLGPDNFYLELQHNGMEDQKAVNEALMDMGRRLSLPLVATNDCHYLDAGDERAHEVLLCIQTGKTMDDADRMRFGNGELYFKSPKDMEKSFSHCPEALSNTKQIADRCHVEFDFNTHHFPNFNLTDDRSESELFEEKVRSGYEARMEKIREKNPDVAESVYRKRVDYEIDVINSMGFPGYFLIVADFIEYAKKRNIPVGPGRGSAAGSLVAYALGITDLDPIENGLIFERFLNPSRQSMPDIDVDFCIYGREEVFHYVVDRYGGPEYVAQIITYGKMKARAVIRDVGRALNIALSEVDEIAKLVPETPGMTLEKAMELEPKLAERAQSNPVIGELIEISRSLEGLNRHASTHAAGVVIGDKPLVEYLPLYKGKRGEVLTQYDMKMVEKIGLVKFDFLGLRNLTIMANALQIIESLGKRPPDLGHLDLSDEKTFQLLSAGNTTGVFQLESAGMRDLLTRMKPESFAEVTALVALYRPGPMGSGMHDDYVERKHGRQKVQYLIPQLEPILNNTYGVILYQEQVMKIASEVGSFSMAEADNLRKAMGKKIVDVMAKQRDRFVKGAVENGIDEQKANELFELIETFAGYGFNKSHSAAYALIAYQTAYLKAHFPEEFMAAVLTSEMNSSDNVAKYIAECRNMNIAILPPDINESHKGFTVSGEKIRFGLAAVKNVGESAIESIIEIRKQGRFESIFDFCQRVDLRKVNKRVLESLIQCGAFDSTGYTRAALMASADDALDYGQRVQKERNDPQMSLFGGSGQDADAINAPVISELPEWDEKHMLELEKEAIGFYITGHPLDEYQDIMEKYANADALSVAEDAVGDREIVRLGGIVKHIKTIMTKKGDPMAFLNIEDMHGSVEVVVFPDLYAAVADVLVLETPAFVQGQVQKNEKSTKILADSVIRIADAETNWAASLHIRVDAESVEKQAMENLLAVLQKYPGACKGFLHVRIPAKTETVIALPEEMKIRAGVALRQEVNTLLGYDAVYTVCAPVHQAGSGNNGNSKSGNGKYQKKANGNGKNGNGKKGNGRKKTA</sequence>
<evidence type="ECO:0000256" key="8">
    <source>
        <dbReference type="ARBA" id="ARBA00049244"/>
    </source>
</evidence>
<feature type="region of interest" description="Disordered" evidence="9">
    <location>
        <begin position="1163"/>
        <end position="1200"/>
    </location>
</feature>
<evidence type="ECO:0000256" key="6">
    <source>
        <dbReference type="ARBA" id="ARBA00022705"/>
    </source>
</evidence>
<evidence type="ECO:0000256" key="5">
    <source>
        <dbReference type="ARBA" id="ARBA00022695"/>
    </source>
</evidence>
<dbReference type="Pfam" id="PF02811">
    <property type="entry name" value="PHP"/>
    <property type="match status" value="1"/>
</dbReference>
<dbReference type="Pfam" id="PF14579">
    <property type="entry name" value="HHH_6"/>
    <property type="match status" value="1"/>
</dbReference>
<dbReference type="Pfam" id="PF01336">
    <property type="entry name" value="tRNA_anti-codon"/>
    <property type="match status" value="1"/>
</dbReference>
<dbReference type="Pfam" id="PF17657">
    <property type="entry name" value="DNA_pol3_finger"/>
    <property type="match status" value="1"/>
</dbReference>
<dbReference type="InterPro" id="IPR016195">
    <property type="entry name" value="Pol/histidinol_Pase-like"/>
</dbReference>
<evidence type="ECO:0000256" key="3">
    <source>
        <dbReference type="ARBA" id="ARBA00019114"/>
    </source>
</evidence>
<dbReference type="GO" id="GO:0003887">
    <property type="term" value="F:DNA-directed DNA polymerase activity"/>
    <property type="evidence" value="ECO:0007669"/>
    <property type="project" value="UniProtKB-KW"/>
</dbReference>
<reference evidence="11 12" key="1">
    <citation type="submission" date="2020-07" db="EMBL/GenBank/DDBJ databases">
        <title>Genomic Encyclopedia of Type Strains, Phase IV (KMG-IV): sequencing the most valuable type-strain genomes for metagenomic binning, comparative biology and taxonomic classification.</title>
        <authorList>
            <person name="Goeker M."/>
        </authorList>
    </citation>
    <scope>NUCLEOTIDE SEQUENCE [LARGE SCALE GENOMIC DNA]</scope>
    <source>
        <strain evidence="11 12">DSM 17721</strain>
    </source>
</reference>
<dbReference type="InterPro" id="IPR029460">
    <property type="entry name" value="DNAPol_HHH"/>
</dbReference>
<evidence type="ECO:0000256" key="1">
    <source>
        <dbReference type="ARBA" id="ARBA00004496"/>
    </source>
</evidence>
<dbReference type="GO" id="GO:0005737">
    <property type="term" value="C:cytoplasm"/>
    <property type="evidence" value="ECO:0007669"/>
    <property type="project" value="UniProtKB-SubCell"/>
</dbReference>
<dbReference type="InterPro" id="IPR004805">
    <property type="entry name" value="DnaE2/DnaE/PolC"/>
</dbReference>